<protein>
    <submittedName>
        <fullName evidence="1">Uncharacterized protein</fullName>
    </submittedName>
</protein>
<dbReference type="AlphaFoldDB" id="A0A0B2UVJ9"/>
<name>A0A0B2UVJ9_TOXCA</name>
<comment type="caution">
    <text evidence="1">The sequence shown here is derived from an EMBL/GenBank/DDBJ whole genome shotgun (WGS) entry which is preliminary data.</text>
</comment>
<evidence type="ECO:0000313" key="1">
    <source>
        <dbReference type="EMBL" id="KHN73443.1"/>
    </source>
</evidence>
<reference evidence="1 2" key="1">
    <citation type="submission" date="2014-11" db="EMBL/GenBank/DDBJ databases">
        <title>Genetic blueprint of the zoonotic pathogen Toxocara canis.</title>
        <authorList>
            <person name="Zhu X.-Q."/>
            <person name="Korhonen P.K."/>
            <person name="Cai H."/>
            <person name="Young N.D."/>
            <person name="Nejsum P."/>
            <person name="von Samson-Himmelstjerna G."/>
            <person name="Boag P.R."/>
            <person name="Tan P."/>
            <person name="Li Q."/>
            <person name="Min J."/>
            <person name="Yang Y."/>
            <person name="Wang X."/>
            <person name="Fang X."/>
            <person name="Hall R.S."/>
            <person name="Hofmann A."/>
            <person name="Sternberg P.W."/>
            <person name="Jex A.R."/>
            <person name="Gasser R.B."/>
        </authorList>
    </citation>
    <scope>NUCLEOTIDE SEQUENCE [LARGE SCALE GENOMIC DNA]</scope>
    <source>
        <strain evidence="1">PN_DK_2014</strain>
    </source>
</reference>
<keyword evidence="2" id="KW-1185">Reference proteome</keyword>
<accession>A0A0B2UVJ9</accession>
<proteinExistence type="predicted"/>
<dbReference type="Proteomes" id="UP000031036">
    <property type="component" value="Unassembled WGS sequence"/>
</dbReference>
<gene>
    <name evidence="1" type="ORF">Tcan_03099</name>
</gene>
<dbReference type="EMBL" id="JPKZ01003109">
    <property type="protein sequence ID" value="KHN73443.1"/>
    <property type="molecule type" value="Genomic_DNA"/>
</dbReference>
<organism evidence="1 2">
    <name type="scientific">Toxocara canis</name>
    <name type="common">Canine roundworm</name>
    <dbReference type="NCBI Taxonomy" id="6265"/>
    <lineage>
        <taxon>Eukaryota</taxon>
        <taxon>Metazoa</taxon>
        <taxon>Ecdysozoa</taxon>
        <taxon>Nematoda</taxon>
        <taxon>Chromadorea</taxon>
        <taxon>Rhabditida</taxon>
        <taxon>Spirurina</taxon>
        <taxon>Ascaridomorpha</taxon>
        <taxon>Ascaridoidea</taxon>
        <taxon>Toxocaridae</taxon>
        <taxon>Toxocara</taxon>
    </lineage>
</organism>
<sequence>MAATHINETEFSSIDKLSEQQMQQYCDMQKTFVFRSSEQQMQQRRTQFVSKRSLKSDLREEKTIGFNR</sequence>
<evidence type="ECO:0000313" key="2">
    <source>
        <dbReference type="Proteomes" id="UP000031036"/>
    </source>
</evidence>